<dbReference type="InterPro" id="IPR029056">
    <property type="entry name" value="Ribokinase-like"/>
</dbReference>
<dbReference type="Pfam" id="PF00294">
    <property type="entry name" value="PfkB"/>
    <property type="match status" value="2"/>
</dbReference>
<gene>
    <name evidence="4" type="ORF">Q8A70_19110</name>
</gene>
<evidence type="ECO:0000256" key="2">
    <source>
        <dbReference type="ARBA" id="ARBA00022777"/>
    </source>
</evidence>
<dbReference type="InterPro" id="IPR011611">
    <property type="entry name" value="PfkB_dom"/>
</dbReference>
<dbReference type="Gene3D" id="3.40.1190.20">
    <property type="match status" value="1"/>
</dbReference>
<reference evidence="5" key="1">
    <citation type="submission" date="2023-08" db="EMBL/GenBank/DDBJ databases">
        <title>Rhodospirillaceae gen. nov., a novel taxon isolated from the Yangtze River Yuezi River estuary sludge.</title>
        <authorList>
            <person name="Ruan L."/>
        </authorList>
    </citation>
    <scope>NUCLEOTIDE SEQUENCE [LARGE SCALE GENOMIC DNA]</scope>
    <source>
        <strain evidence="5">R-7</strain>
    </source>
</reference>
<dbReference type="PANTHER" id="PTHR10584">
    <property type="entry name" value="SUGAR KINASE"/>
    <property type="match status" value="1"/>
</dbReference>
<dbReference type="EMBL" id="JAUYVI010000006">
    <property type="protein sequence ID" value="MDQ7249806.1"/>
    <property type="molecule type" value="Genomic_DNA"/>
</dbReference>
<evidence type="ECO:0000313" key="5">
    <source>
        <dbReference type="Proteomes" id="UP001230156"/>
    </source>
</evidence>
<dbReference type="Proteomes" id="UP001230156">
    <property type="component" value="Unassembled WGS sequence"/>
</dbReference>
<accession>A0ABU0YS25</accession>
<dbReference type="GO" id="GO:0016301">
    <property type="term" value="F:kinase activity"/>
    <property type="evidence" value="ECO:0007669"/>
    <property type="project" value="UniProtKB-KW"/>
</dbReference>
<name>A0ABU0YS25_9PROT</name>
<evidence type="ECO:0000259" key="3">
    <source>
        <dbReference type="Pfam" id="PF00294"/>
    </source>
</evidence>
<sequence length="284" mass="29774">MTNLVAVGDNCLDVYLTKEVMTVGGNALNVAAHWRAAGLSARYFGAVGKDGEGDVILEEAAKAGLAAGDVDRRAGHTAVTLIREKDGDRKFLLEDLGVGKDYLPSEIAYRTIAAADWVHLGTNSNPDFVRRLVAERVRFSVDISTAHGGLPLLGVPIVFASGPDDPDGSVVPLAERLHRAGALNVVVTCGSRGAFFRAGDGTLLHAPATPVSVVDTCGAGDSFIATFLAAFQIDRKPPAEALRAATAAASQTCLYVGGFPQQPRRIPDWLLRKYAAVIAPAEGA</sequence>
<dbReference type="RefSeq" id="WP_379958221.1">
    <property type="nucleotide sequence ID" value="NZ_JAUYVI010000006.1"/>
</dbReference>
<keyword evidence="2 4" id="KW-0418">Kinase</keyword>
<evidence type="ECO:0000256" key="1">
    <source>
        <dbReference type="ARBA" id="ARBA00022679"/>
    </source>
</evidence>
<dbReference type="PANTHER" id="PTHR10584:SF166">
    <property type="entry name" value="RIBOKINASE"/>
    <property type="match status" value="1"/>
</dbReference>
<protein>
    <submittedName>
        <fullName evidence="4">PfkB family carbohydrate kinase</fullName>
    </submittedName>
</protein>
<comment type="caution">
    <text evidence="4">The sequence shown here is derived from an EMBL/GenBank/DDBJ whole genome shotgun (WGS) entry which is preliminary data.</text>
</comment>
<proteinExistence type="predicted"/>
<dbReference type="SUPFAM" id="SSF53613">
    <property type="entry name" value="Ribokinase-like"/>
    <property type="match status" value="1"/>
</dbReference>
<feature type="domain" description="Carbohydrate kinase PfkB" evidence="3">
    <location>
        <begin position="171"/>
        <end position="257"/>
    </location>
</feature>
<organism evidence="4 5">
    <name type="scientific">Dongia sedimenti</name>
    <dbReference type="NCBI Taxonomy" id="3064282"/>
    <lineage>
        <taxon>Bacteria</taxon>
        <taxon>Pseudomonadati</taxon>
        <taxon>Pseudomonadota</taxon>
        <taxon>Alphaproteobacteria</taxon>
        <taxon>Rhodospirillales</taxon>
        <taxon>Dongiaceae</taxon>
        <taxon>Dongia</taxon>
    </lineage>
</organism>
<evidence type="ECO:0000313" key="4">
    <source>
        <dbReference type="EMBL" id="MDQ7249806.1"/>
    </source>
</evidence>
<feature type="domain" description="Carbohydrate kinase PfkB" evidence="3">
    <location>
        <begin position="16"/>
        <end position="124"/>
    </location>
</feature>
<keyword evidence="1" id="KW-0808">Transferase</keyword>
<keyword evidence="5" id="KW-1185">Reference proteome</keyword>